<dbReference type="Pfam" id="PF14067">
    <property type="entry name" value="LssY_C"/>
    <property type="match status" value="1"/>
</dbReference>
<protein>
    <recommendedName>
        <fullName evidence="2">LssY-like C-terminal domain-containing protein</fullName>
    </recommendedName>
</protein>
<dbReference type="AlphaFoldDB" id="A0A0U1NXT8"/>
<sequence>MTRSNKVFRKFLKWLSLSVVIIIVFCVGVTLFIQFYPFGKSPIFSKMDYPIKNTTKSGKPGDPINILILGSKQTINRYFQEAGWKIPDPLTDKTSVKITEATLGNFPYPTAPVSDLYLYHRKQDLAFEKPTKSVQIRDHIRLWNTNTTINDEEVWLGSATYDHGIELSGRTHMPTHHISPSVDEERKTVVQDLKPFMKSTLVVSFDQPNLFGFNGGGDWYYTDGNIAVLSVQPLNKNEFSTHSMALSLKQRVFQILSPLLNLF</sequence>
<organism evidence="3 4">
    <name type="scientific">Neobacillus massiliamazoniensis</name>
    <dbReference type="NCBI Taxonomy" id="1499688"/>
    <lineage>
        <taxon>Bacteria</taxon>
        <taxon>Bacillati</taxon>
        <taxon>Bacillota</taxon>
        <taxon>Bacilli</taxon>
        <taxon>Bacillales</taxon>
        <taxon>Bacillaceae</taxon>
        <taxon>Neobacillus</taxon>
    </lineage>
</organism>
<feature type="domain" description="LssY-like C-terminal" evidence="2">
    <location>
        <begin position="50"/>
        <end position="225"/>
    </location>
</feature>
<keyword evidence="1" id="KW-0812">Transmembrane</keyword>
<feature type="transmembrane region" description="Helical" evidence="1">
    <location>
        <begin position="12"/>
        <end position="36"/>
    </location>
</feature>
<reference evidence="4" key="1">
    <citation type="submission" date="2015-05" db="EMBL/GenBank/DDBJ databases">
        <authorList>
            <person name="Urmite Genomes"/>
        </authorList>
    </citation>
    <scope>NUCLEOTIDE SEQUENCE [LARGE SCALE GENOMIC DNA]</scope>
    <source>
        <strain evidence="4">LF1</strain>
    </source>
</reference>
<gene>
    <name evidence="3" type="ORF">BN000_02807</name>
</gene>
<keyword evidence="1" id="KW-1133">Transmembrane helix</keyword>
<evidence type="ECO:0000256" key="1">
    <source>
        <dbReference type="SAM" id="Phobius"/>
    </source>
</evidence>
<dbReference type="EMBL" id="CVRB01000003">
    <property type="protein sequence ID" value="CRK82855.1"/>
    <property type="molecule type" value="Genomic_DNA"/>
</dbReference>
<evidence type="ECO:0000313" key="3">
    <source>
        <dbReference type="EMBL" id="CRK82855.1"/>
    </source>
</evidence>
<evidence type="ECO:0000259" key="2">
    <source>
        <dbReference type="Pfam" id="PF14067"/>
    </source>
</evidence>
<dbReference type="STRING" id="1499688.BN000_02807"/>
<keyword evidence="4" id="KW-1185">Reference proteome</keyword>
<proteinExistence type="predicted"/>
<accession>A0A0U1NXT8</accession>
<dbReference type="Proteomes" id="UP000199087">
    <property type="component" value="Unassembled WGS sequence"/>
</dbReference>
<keyword evidence="1" id="KW-0472">Membrane</keyword>
<evidence type="ECO:0000313" key="4">
    <source>
        <dbReference type="Proteomes" id="UP000199087"/>
    </source>
</evidence>
<dbReference type="OrthoDB" id="3725455at2"/>
<dbReference type="InterPro" id="IPR025902">
    <property type="entry name" value="LssY-like-C_dom"/>
</dbReference>
<name>A0A0U1NXT8_9BACI</name>